<comment type="caution">
    <text evidence="1">The sequence shown here is derived from an EMBL/GenBank/DDBJ whole genome shotgun (WGS) entry which is preliminary data.</text>
</comment>
<dbReference type="Proteomes" id="UP001056120">
    <property type="component" value="Linkage Group LG15"/>
</dbReference>
<protein>
    <submittedName>
        <fullName evidence="1">Uncharacterized protein</fullName>
    </submittedName>
</protein>
<organism evidence="1 2">
    <name type="scientific">Smallanthus sonchifolius</name>
    <dbReference type="NCBI Taxonomy" id="185202"/>
    <lineage>
        <taxon>Eukaryota</taxon>
        <taxon>Viridiplantae</taxon>
        <taxon>Streptophyta</taxon>
        <taxon>Embryophyta</taxon>
        <taxon>Tracheophyta</taxon>
        <taxon>Spermatophyta</taxon>
        <taxon>Magnoliopsida</taxon>
        <taxon>eudicotyledons</taxon>
        <taxon>Gunneridae</taxon>
        <taxon>Pentapetalae</taxon>
        <taxon>asterids</taxon>
        <taxon>campanulids</taxon>
        <taxon>Asterales</taxon>
        <taxon>Asteraceae</taxon>
        <taxon>Asteroideae</taxon>
        <taxon>Heliantheae alliance</taxon>
        <taxon>Millerieae</taxon>
        <taxon>Smallanthus</taxon>
    </lineage>
</organism>
<reference evidence="2" key="1">
    <citation type="journal article" date="2022" name="Mol. Ecol. Resour.">
        <title>The genomes of chicory, endive, great burdock and yacon provide insights into Asteraceae palaeo-polyploidization history and plant inulin production.</title>
        <authorList>
            <person name="Fan W."/>
            <person name="Wang S."/>
            <person name="Wang H."/>
            <person name="Wang A."/>
            <person name="Jiang F."/>
            <person name="Liu H."/>
            <person name="Zhao H."/>
            <person name="Xu D."/>
            <person name="Zhang Y."/>
        </authorList>
    </citation>
    <scope>NUCLEOTIDE SEQUENCE [LARGE SCALE GENOMIC DNA]</scope>
    <source>
        <strain evidence="2">cv. Yunnan</strain>
    </source>
</reference>
<gene>
    <name evidence="1" type="ORF">L1987_46928</name>
</gene>
<proteinExistence type="predicted"/>
<reference evidence="1 2" key="2">
    <citation type="journal article" date="2022" name="Mol. Ecol. Resour.">
        <title>The genomes of chicory, endive, great burdock and yacon provide insights into Asteraceae paleo-polyploidization history and plant inulin production.</title>
        <authorList>
            <person name="Fan W."/>
            <person name="Wang S."/>
            <person name="Wang H."/>
            <person name="Wang A."/>
            <person name="Jiang F."/>
            <person name="Liu H."/>
            <person name="Zhao H."/>
            <person name="Xu D."/>
            <person name="Zhang Y."/>
        </authorList>
    </citation>
    <scope>NUCLEOTIDE SEQUENCE [LARGE SCALE GENOMIC DNA]</scope>
    <source>
        <strain evidence="2">cv. Yunnan</strain>
        <tissue evidence="1">Leaves</tissue>
    </source>
</reference>
<accession>A0ACB9G0T5</accession>
<evidence type="ECO:0000313" key="2">
    <source>
        <dbReference type="Proteomes" id="UP001056120"/>
    </source>
</evidence>
<dbReference type="EMBL" id="CM042032">
    <property type="protein sequence ID" value="KAI3777134.1"/>
    <property type="molecule type" value="Genomic_DNA"/>
</dbReference>
<evidence type="ECO:0000313" key="1">
    <source>
        <dbReference type="EMBL" id="KAI3777134.1"/>
    </source>
</evidence>
<keyword evidence="2" id="KW-1185">Reference proteome</keyword>
<sequence>MRMRRSSGRIAKKALSRYSNIADDPIVLESEEKTIGKHHKKKKKESEDKMKKKEKEKGNTGKVLIELESSSKKKRVRFKKKGLIVISESKSVENEKDKNCKNVTLGEKEESLIDSGGIELKKKKIVRHIESGKDEDSFEFRMNFVMLFVTVMIQCLKQGRLKEEILKYITAETEFQNIDWCDFIIENLKMLYVDSVECRKMKVDYTLNQITFWTMDRLRIRERLEIKGRGFGKGRFKGLTVSVNNQLAGEMEDISLEFQEEYTSVLKKLDDFEEKKKDIENELSRIYNRNIERSKVVSLMERHELVLQVKLVWPQDNRVQETTAKISDVLKKINEEIVDEEIHGVNENKMKDNNIEKLDIAVDLESDDNNYVNQVFQNETTEKGKDVEEGKIDVDKVPEVELTIDTHKEVEEIHQQIVKETNVHEGVRDVDLGESTKTVVDANNEATAEGEVRNVEDNDEPNYSLGLTQDGLILTVDAQIISGESAIRMDNEEKTKETGK</sequence>
<name>A0ACB9G0T5_9ASTR</name>